<reference evidence="2 3" key="1">
    <citation type="journal article" date="2005" name="Science">
        <title>The genome sequence of Trypanosoma cruzi, etiologic agent of Chagas disease.</title>
        <authorList>
            <person name="El-Sayed N.M."/>
            <person name="Myler P.J."/>
            <person name="Bartholomeu D.C."/>
            <person name="Nilsson D."/>
            <person name="Aggarwal G."/>
            <person name="Tran A.N."/>
            <person name="Ghedin E."/>
            <person name="Worthey E.A."/>
            <person name="Delcher A.L."/>
            <person name="Blandin G."/>
            <person name="Westenberger S.J."/>
            <person name="Caler E."/>
            <person name="Cerqueira G.C."/>
            <person name="Branche C."/>
            <person name="Haas B."/>
            <person name="Anupama A."/>
            <person name="Arner E."/>
            <person name="Aslund L."/>
            <person name="Attipoe P."/>
            <person name="Bontempi E."/>
            <person name="Bringaud F."/>
            <person name="Burton P."/>
            <person name="Cadag E."/>
            <person name="Campbell D.A."/>
            <person name="Carrington M."/>
            <person name="Crabtree J."/>
            <person name="Darban H."/>
            <person name="da Silveira J.F."/>
            <person name="de Jong P."/>
            <person name="Edwards K."/>
            <person name="Englund P.T."/>
            <person name="Fazelina G."/>
            <person name="Feldblyum T."/>
            <person name="Ferella M."/>
            <person name="Frasch A.C."/>
            <person name="Gull K."/>
            <person name="Horn D."/>
            <person name="Hou L."/>
            <person name="Huang Y."/>
            <person name="Kindlund E."/>
            <person name="Klingbeil M."/>
            <person name="Kluge S."/>
            <person name="Koo H."/>
            <person name="Lacerda D."/>
            <person name="Levin M.J."/>
            <person name="Lorenzi H."/>
            <person name="Louie T."/>
            <person name="Machado C.R."/>
            <person name="McCulloch R."/>
            <person name="McKenna A."/>
            <person name="Mizuno Y."/>
            <person name="Mottram J.C."/>
            <person name="Nelson S."/>
            <person name="Ochaya S."/>
            <person name="Osoegawa K."/>
            <person name="Pai G."/>
            <person name="Parsons M."/>
            <person name="Pentony M."/>
            <person name="Pettersson U."/>
            <person name="Pop M."/>
            <person name="Ramirez J.L."/>
            <person name="Rinta J."/>
            <person name="Robertson L."/>
            <person name="Salzberg S.L."/>
            <person name="Sanchez D.O."/>
            <person name="Seyler A."/>
            <person name="Sharma R."/>
            <person name="Shetty J."/>
            <person name="Simpson A.J."/>
            <person name="Sisk E."/>
            <person name="Tammi M.T."/>
            <person name="Tarleton R."/>
            <person name="Teixeira S."/>
            <person name="Van Aken S."/>
            <person name="Vogt C."/>
            <person name="Ward P.N."/>
            <person name="Wickstead B."/>
            <person name="Wortman J."/>
            <person name="White O."/>
            <person name="Fraser C.M."/>
            <person name="Stuart K.D."/>
            <person name="Andersson B."/>
        </authorList>
    </citation>
    <scope>NUCLEOTIDE SEQUENCE [LARGE SCALE GENOMIC DNA]</scope>
    <source>
        <strain evidence="2 3">CL Brener</strain>
    </source>
</reference>
<evidence type="ECO:0008006" key="4">
    <source>
        <dbReference type="Google" id="ProtNLM"/>
    </source>
</evidence>
<dbReference type="PaxDb" id="353153-Q4D1D8"/>
<accession>Q4D1D8</accession>
<dbReference type="VEuPathDB" id="TriTrypDB:TcCLB.503495.5"/>
<evidence type="ECO:0000256" key="1">
    <source>
        <dbReference type="SAM" id="SignalP"/>
    </source>
</evidence>
<dbReference type="RefSeq" id="XP_808191.1">
    <property type="nucleotide sequence ID" value="XM_803098.1"/>
</dbReference>
<feature type="signal peptide" evidence="1">
    <location>
        <begin position="1"/>
        <end position="17"/>
    </location>
</feature>
<name>Q4D1D8_TRYCC</name>
<sequence length="132" mass="15194">MAIIIIIFLVVCRRKNTLRVTKPHFIACGVQGGTYFRWSVHMWMSREKERGMTDQPSLLFWRVCSSFFSVALLCRGTAGLGSTIPRRALHTYTLLCHCRPRSGVQIQFLLLLHWRNYFYLLLADATLSGVSL</sequence>
<dbReference type="GeneID" id="3538558"/>
<keyword evidence="1" id="KW-0732">Signal</keyword>
<gene>
    <name evidence="2" type="ORF">Tc00.1047053503495.5</name>
</gene>
<dbReference type="EMBL" id="AAHK01001241">
    <property type="protein sequence ID" value="EAN86340.1"/>
    <property type="molecule type" value="Genomic_DNA"/>
</dbReference>
<dbReference type="KEGG" id="tcr:503495.5"/>
<evidence type="ECO:0000313" key="2">
    <source>
        <dbReference type="EMBL" id="EAN86340.1"/>
    </source>
</evidence>
<protein>
    <recommendedName>
        <fullName evidence="4">Secreted protein</fullName>
    </recommendedName>
</protein>
<feature type="chain" id="PRO_5004236502" description="Secreted protein" evidence="1">
    <location>
        <begin position="18"/>
        <end position="132"/>
    </location>
</feature>
<dbReference type="InParanoid" id="Q4D1D8"/>
<organism evidence="2 3">
    <name type="scientific">Trypanosoma cruzi (strain CL Brener)</name>
    <dbReference type="NCBI Taxonomy" id="353153"/>
    <lineage>
        <taxon>Eukaryota</taxon>
        <taxon>Discoba</taxon>
        <taxon>Euglenozoa</taxon>
        <taxon>Kinetoplastea</taxon>
        <taxon>Metakinetoplastina</taxon>
        <taxon>Trypanosomatida</taxon>
        <taxon>Trypanosomatidae</taxon>
        <taxon>Trypanosoma</taxon>
        <taxon>Schizotrypanum</taxon>
    </lineage>
</organism>
<comment type="caution">
    <text evidence="2">The sequence shown here is derived from an EMBL/GenBank/DDBJ whole genome shotgun (WGS) entry which is preliminary data.</text>
</comment>
<dbReference type="AlphaFoldDB" id="Q4D1D8"/>
<evidence type="ECO:0000313" key="3">
    <source>
        <dbReference type="Proteomes" id="UP000002296"/>
    </source>
</evidence>
<keyword evidence="3" id="KW-1185">Reference proteome</keyword>
<dbReference type="Proteomes" id="UP000002296">
    <property type="component" value="Unassembled WGS sequence"/>
</dbReference>
<proteinExistence type="predicted"/>